<keyword evidence="1" id="KW-1133">Transmembrane helix</keyword>
<keyword evidence="1" id="KW-0812">Transmembrane</keyword>
<keyword evidence="1" id="KW-0472">Membrane</keyword>
<feature type="transmembrane region" description="Helical" evidence="1">
    <location>
        <begin position="12"/>
        <end position="34"/>
    </location>
</feature>
<dbReference type="InterPro" id="IPR045340">
    <property type="entry name" value="DUF6533"/>
</dbReference>
<dbReference type="Pfam" id="PF20151">
    <property type="entry name" value="DUF6533"/>
    <property type="match status" value="1"/>
</dbReference>
<protein>
    <recommendedName>
        <fullName evidence="2">DUF6533 domain-containing protein</fullName>
    </recommendedName>
</protein>
<evidence type="ECO:0000256" key="1">
    <source>
        <dbReference type="SAM" id="Phobius"/>
    </source>
</evidence>
<name>A0A9P3GSU7_9APHY</name>
<reference evidence="3 4" key="1">
    <citation type="submission" date="2021-08" db="EMBL/GenBank/DDBJ databases">
        <title>Draft Genome Sequence of Phanerochaete sordida strain YK-624.</title>
        <authorList>
            <person name="Mori T."/>
            <person name="Dohra H."/>
            <person name="Suzuki T."/>
            <person name="Kawagishi H."/>
            <person name="Hirai H."/>
        </authorList>
    </citation>
    <scope>NUCLEOTIDE SEQUENCE [LARGE SCALE GENOMIC DNA]</scope>
    <source>
        <strain evidence="3 4">YK-624</strain>
    </source>
</reference>
<feature type="transmembrane region" description="Helical" evidence="1">
    <location>
        <begin position="116"/>
        <end position="140"/>
    </location>
</feature>
<gene>
    <name evidence="3" type="ORF">PsYK624_169360</name>
</gene>
<dbReference type="EMBL" id="BPQB01000176">
    <property type="protein sequence ID" value="GJF00642.1"/>
    <property type="molecule type" value="Genomic_DNA"/>
</dbReference>
<feature type="domain" description="DUF6533" evidence="2">
    <location>
        <begin position="21"/>
        <end position="65"/>
    </location>
</feature>
<dbReference type="AlphaFoldDB" id="A0A9P3GSU7"/>
<keyword evidence="4" id="KW-1185">Reference proteome</keyword>
<evidence type="ECO:0000259" key="2">
    <source>
        <dbReference type="Pfam" id="PF20151"/>
    </source>
</evidence>
<feature type="transmembrane region" description="Helical" evidence="1">
    <location>
        <begin position="54"/>
        <end position="77"/>
    </location>
</feature>
<evidence type="ECO:0000313" key="4">
    <source>
        <dbReference type="Proteomes" id="UP000703269"/>
    </source>
</evidence>
<evidence type="ECO:0000313" key="3">
    <source>
        <dbReference type="EMBL" id="GJF00642.1"/>
    </source>
</evidence>
<sequence>MAQLGGKYDQLLWLQFTNTHVTVATMCVGVYEYLITLDDEVQLVWNKRVNAPTMLLIASRIVMVLGPLMNCLPLLSIGRWCRVRALVSLPMHLACMVITRLFSALRVYALWKGTKIRWMCIPIVLARAVVPVATTIFSAVHATYGSTMITSTISVCVEVANLSPGANRNTLLLAQQRHSSRCARAHPDVGQVTAARVAYEGSEAELISGDACASGWHDIFLGQVFNTILQSMPMVLIQRFMLNIRQLDRVTEIGEDSWSAELSSVGSIDFRVPSHFLGNIGEPLDCGHDGEGGFDGDSESRIVEDVSDDVVGGRIFE</sequence>
<accession>A0A9P3GSU7</accession>
<organism evidence="3 4">
    <name type="scientific">Phanerochaete sordida</name>
    <dbReference type="NCBI Taxonomy" id="48140"/>
    <lineage>
        <taxon>Eukaryota</taxon>
        <taxon>Fungi</taxon>
        <taxon>Dikarya</taxon>
        <taxon>Basidiomycota</taxon>
        <taxon>Agaricomycotina</taxon>
        <taxon>Agaricomycetes</taxon>
        <taxon>Polyporales</taxon>
        <taxon>Phanerochaetaceae</taxon>
        <taxon>Phanerochaete</taxon>
    </lineage>
</organism>
<feature type="transmembrane region" description="Helical" evidence="1">
    <location>
        <begin position="89"/>
        <end position="110"/>
    </location>
</feature>
<proteinExistence type="predicted"/>
<comment type="caution">
    <text evidence="3">The sequence shown here is derived from an EMBL/GenBank/DDBJ whole genome shotgun (WGS) entry which is preliminary data.</text>
</comment>
<dbReference type="Proteomes" id="UP000703269">
    <property type="component" value="Unassembled WGS sequence"/>
</dbReference>